<evidence type="ECO:0000313" key="4">
    <source>
        <dbReference type="EMBL" id="AEP10487.1"/>
    </source>
</evidence>
<evidence type="ECO:0000256" key="2">
    <source>
        <dbReference type="ARBA" id="ARBA00022777"/>
    </source>
</evidence>
<sequence>MRVICDIGGTHIRLAQDHGGRDPVDPRRYAVSNFSDLYDAVEFYCMETDIHDPDSVAVAAAANDAGDGVYRFFNNEGWAIDPAALRKRGMALDGVINDFAASAWGMTCVPDHALYAIRGTQSDHHYPRAILGPGTGLGLAYALPLENGRWRVQGTHGGHMMASCLNDEHHLICELVGRLNGHDRMVIVEDVVSGRGLPTLYRAVCQMNGDEPLPLENAAHVLDYADNPSVVETLRLFHEFLGLFMHNVAITLESYGGLYLDGGLTARLYEKGLFDHARVLDFMTLKPAPSVKADLDKTPVFIVNDPYIALRGLIAMDRSNRKNG</sequence>
<dbReference type="InterPro" id="IPR043129">
    <property type="entry name" value="ATPase_NBD"/>
</dbReference>
<name>G2KRX9_MICAA</name>
<keyword evidence="2 4" id="KW-0418">Kinase</keyword>
<dbReference type="InterPro" id="IPR050201">
    <property type="entry name" value="Bacterial_glucokinase"/>
</dbReference>
<dbReference type="CDD" id="cd24008">
    <property type="entry name" value="ASKHA_NBD_GLK"/>
    <property type="match status" value="1"/>
</dbReference>
<dbReference type="STRING" id="856793.MICA_2182"/>
<dbReference type="GO" id="GO:0005536">
    <property type="term" value="F:D-glucose binding"/>
    <property type="evidence" value="ECO:0007669"/>
    <property type="project" value="InterPro"/>
</dbReference>
<gene>
    <name evidence="4" type="ordered locus">MICA_2182</name>
</gene>
<accession>G2KRX9</accession>
<dbReference type="GO" id="GO:0006096">
    <property type="term" value="P:glycolytic process"/>
    <property type="evidence" value="ECO:0007669"/>
    <property type="project" value="InterPro"/>
</dbReference>
<evidence type="ECO:0000256" key="3">
    <source>
        <dbReference type="RuleBase" id="RU004046"/>
    </source>
</evidence>
<dbReference type="Proteomes" id="UP000009286">
    <property type="component" value="Chromosome"/>
</dbReference>
<dbReference type="SUPFAM" id="SSF53067">
    <property type="entry name" value="Actin-like ATPase domain"/>
    <property type="match status" value="1"/>
</dbReference>
<dbReference type="eggNOG" id="COG0837">
    <property type="taxonomic scope" value="Bacteria"/>
</dbReference>
<dbReference type="Pfam" id="PF02685">
    <property type="entry name" value="Glucokinase"/>
    <property type="match status" value="1"/>
</dbReference>
<protein>
    <submittedName>
        <fullName evidence="4">Glucokinase family protein</fullName>
    </submittedName>
</protein>
<proteinExistence type="inferred from homology"/>
<dbReference type="PANTHER" id="PTHR47690:SF1">
    <property type="entry name" value="GLUCOKINASE"/>
    <property type="match status" value="1"/>
</dbReference>
<keyword evidence="1" id="KW-0808">Transferase</keyword>
<reference evidence="4 5" key="1">
    <citation type="journal article" date="2011" name="BMC Genomics">
        <title>Genomic insights into an obligate epibiotic bacterial predator: Micavibrio aeruginosavorus ARL-13.</title>
        <authorList>
            <person name="Wang Z."/>
            <person name="Kadouri D."/>
            <person name="Wu M."/>
        </authorList>
    </citation>
    <scope>NUCLEOTIDE SEQUENCE [LARGE SCALE GENOMIC DNA]</scope>
    <source>
        <strain evidence="4 5">ARL-13</strain>
    </source>
</reference>
<evidence type="ECO:0000313" key="5">
    <source>
        <dbReference type="Proteomes" id="UP000009286"/>
    </source>
</evidence>
<dbReference type="Gene3D" id="3.30.420.40">
    <property type="match status" value="1"/>
</dbReference>
<dbReference type="GO" id="GO:0005524">
    <property type="term" value="F:ATP binding"/>
    <property type="evidence" value="ECO:0007669"/>
    <property type="project" value="InterPro"/>
</dbReference>
<dbReference type="InterPro" id="IPR003836">
    <property type="entry name" value="Glucokinase"/>
</dbReference>
<dbReference type="GO" id="GO:0005829">
    <property type="term" value="C:cytosol"/>
    <property type="evidence" value="ECO:0007669"/>
    <property type="project" value="TreeGrafter"/>
</dbReference>
<keyword evidence="5" id="KW-1185">Reference proteome</keyword>
<organism evidence="4 5">
    <name type="scientific">Micavibrio aeruginosavorus (strain ARL-13)</name>
    <dbReference type="NCBI Taxonomy" id="856793"/>
    <lineage>
        <taxon>Bacteria</taxon>
        <taxon>Pseudomonadati</taxon>
        <taxon>Bdellovibrionota</taxon>
        <taxon>Bdellovibrionia</taxon>
        <taxon>Bdellovibrionales</taxon>
        <taxon>Pseudobdellovibrionaceae</taxon>
        <taxon>Micavibrio</taxon>
    </lineage>
</organism>
<dbReference type="PANTHER" id="PTHR47690">
    <property type="entry name" value="GLUCOKINASE"/>
    <property type="match status" value="1"/>
</dbReference>
<comment type="similarity">
    <text evidence="3">Belongs to the bacterial glucokinase family.</text>
</comment>
<dbReference type="KEGG" id="mai:MICA_2182"/>
<dbReference type="HOGENOM" id="CLU_042582_1_0_5"/>
<dbReference type="OrthoDB" id="9800595at2"/>
<dbReference type="EMBL" id="CP002382">
    <property type="protein sequence ID" value="AEP10487.1"/>
    <property type="molecule type" value="Genomic_DNA"/>
</dbReference>
<dbReference type="RefSeq" id="WP_014103710.1">
    <property type="nucleotide sequence ID" value="NC_016026.1"/>
</dbReference>
<dbReference type="Gene3D" id="3.40.367.20">
    <property type="match status" value="1"/>
</dbReference>
<evidence type="ECO:0000256" key="1">
    <source>
        <dbReference type="ARBA" id="ARBA00022679"/>
    </source>
</evidence>
<dbReference type="AlphaFoldDB" id="G2KRX9"/>
<dbReference type="GO" id="GO:0004340">
    <property type="term" value="F:glucokinase activity"/>
    <property type="evidence" value="ECO:0007669"/>
    <property type="project" value="InterPro"/>
</dbReference>